<comment type="caution">
    <text evidence="3">The sequence shown here is derived from an EMBL/GenBank/DDBJ whole genome shotgun (WGS) entry which is preliminary data.</text>
</comment>
<reference evidence="3 4" key="1">
    <citation type="submission" date="2021-10" db="EMBL/GenBank/DDBJ databases">
        <title>Collection of gut derived symbiotic bacterial strains cultured from healthy donors.</title>
        <authorList>
            <person name="Lin H."/>
            <person name="Littmann E."/>
            <person name="Claire K."/>
            <person name="Pamer E."/>
        </authorList>
    </citation>
    <scope>NUCLEOTIDE SEQUENCE [LARGE SCALE GENOMIC DNA]</scope>
    <source>
        <strain evidence="3 4">MSK.17.68</strain>
    </source>
</reference>
<feature type="transmembrane region" description="Helical" evidence="1">
    <location>
        <begin position="45"/>
        <end position="64"/>
    </location>
</feature>
<keyword evidence="4" id="KW-1185">Reference proteome</keyword>
<evidence type="ECO:0000256" key="1">
    <source>
        <dbReference type="SAM" id="Phobius"/>
    </source>
</evidence>
<evidence type="ECO:0000313" key="3">
    <source>
        <dbReference type="EMBL" id="MCB5445066.1"/>
    </source>
</evidence>
<protein>
    <submittedName>
        <fullName evidence="3">DUF4179 domain-containing protein</fullName>
    </submittedName>
</protein>
<name>A0ABS8CUF6_9FIRM</name>
<dbReference type="Proteomes" id="UP001299409">
    <property type="component" value="Unassembled WGS sequence"/>
</dbReference>
<evidence type="ECO:0000313" key="4">
    <source>
        <dbReference type="Proteomes" id="UP001299409"/>
    </source>
</evidence>
<dbReference type="InterPro" id="IPR025436">
    <property type="entry name" value="DUF4179"/>
</dbReference>
<keyword evidence="1" id="KW-0472">Membrane</keyword>
<evidence type="ECO:0000259" key="2">
    <source>
        <dbReference type="Pfam" id="PF13786"/>
    </source>
</evidence>
<keyword evidence="1" id="KW-0812">Transmembrane</keyword>
<gene>
    <name evidence="3" type="ORF">LIP50_02485</name>
</gene>
<dbReference type="EMBL" id="JAJBMB010000002">
    <property type="protein sequence ID" value="MCB5445066.1"/>
    <property type="molecule type" value="Genomic_DNA"/>
</dbReference>
<feature type="domain" description="DUF4179" evidence="2">
    <location>
        <begin position="43"/>
        <end position="127"/>
    </location>
</feature>
<keyword evidence="1" id="KW-1133">Transmembrane helix</keyword>
<sequence>MKKDYKIFNNIQIDLDEYEEVKFSKNENKELKSFMKTKIQYHKTPYKKVVASIVAVFLSISLIFNHEVLAQVRDILINNIDDLWNNKYTDIKDYIYNIDKEAEDKNIKIVFKDIILDNGKLIISAKIDYSKFNPSKEFSKKQIKDWNINKLTENDTMISLGGDSTSVDVDNHSFKNWNPVPNLNQENDKKADVLIEQELNFIEKNGQNIKLSNNNFPNNIDSNKIYNLDIKINKLYLLEKSNGESTNGYGATIDGNWSIKTSIKGEDLIGISTKYNIDKDMRLNISDSDNININLKNVSFSPIYLGLDYSCKNDEDYILMSNKSYLVMFKIYNDKGEEYKNVKINQEYFSKEFSEQNKYINFSNQFLNSYKETKYIKIVPVIINNENGQTYTFTDKSIKIDINK</sequence>
<accession>A0ABS8CUF6</accession>
<dbReference type="Pfam" id="PF13786">
    <property type="entry name" value="DUF4179"/>
    <property type="match status" value="1"/>
</dbReference>
<dbReference type="RefSeq" id="WP_226914084.1">
    <property type="nucleotide sequence ID" value="NZ_BAABXU010000001.1"/>
</dbReference>
<proteinExistence type="predicted"/>
<organism evidence="3 4">
    <name type="scientific">Intestinibacter bartlettii</name>
    <dbReference type="NCBI Taxonomy" id="261299"/>
    <lineage>
        <taxon>Bacteria</taxon>
        <taxon>Bacillati</taxon>
        <taxon>Bacillota</taxon>
        <taxon>Clostridia</taxon>
        <taxon>Peptostreptococcales</taxon>
        <taxon>Peptostreptococcaceae</taxon>
        <taxon>Intestinibacter</taxon>
    </lineage>
</organism>